<dbReference type="PANTHER" id="PTHR45642">
    <property type="entry name" value="GDSL ESTERASE/LIPASE EXL3"/>
    <property type="match status" value="1"/>
</dbReference>
<dbReference type="Gene3D" id="3.40.50.1110">
    <property type="entry name" value="SGNH hydrolase"/>
    <property type="match status" value="1"/>
</dbReference>
<keyword evidence="2" id="KW-0732">Signal</keyword>
<evidence type="ECO:0000313" key="4">
    <source>
        <dbReference type="Proteomes" id="UP000636709"/>
    </source>
</evidence>
<keyword evidence="4" id="KW-1185">Reference proteome</keyword>
<dbReference type="EMBL" id="JACEFO010001777">
    <property type="protein sequence ID" value="KAF8703790.1"/>
    <property type="molecule type" value="Genomic_DNA"/>
</dbReference>
<name>A0A835C0C6_9POAL</name>
<feature type="chain" id="PRO_5032765328" description="GDSL esterase/lipase" evidence="2">
    <location>
        <begin position="24"/>
        <end position="376"/>
    </location>
</feature>
<feature type="signal peptide" evidence="2">
    <location>
        <begin position="1"/>
        <end position="23"/>
    </location>
</feature>
<organism evidence="3 4">
    <name type="scientific">Digitaria exilis</name>
    <dbReference type="NCBI Taxonomy" id="1010633"/>
    <lineage>
        <taxon>Eukaryota</taxon>
        <taxon>Viridiplantae</taxon>
        <taxon>Streptophyta</taxon>
        <taxon>Embryophyta</taxon>
        <taxon>Tracheophyta</taxon>
        <taxon>Spermatophyta</taxon>
        <taxon>Magnoliopsida</taxon>
        <taxon>Liliopsida</taxon>
        <taxon>Poales</taxon>
        <taxon>Poaceae</taxon>
        <taxon>PACMAD clade</taxon>
        <taxon>Panicoideae</taxon>
        <taxon>Panicodae</taxon>
        <taxon>Paniceae</taxon>
        <taxon>Anthephorinae</taxon>
        <taxon>Digitaria</taxon>
    </lineage>
</organism>
<protein>
    <recommendedName>
        <fullName evidence="5">GDSL esterase/lipase</fullName>
    </recommendedName>
</protein>
<dbReference type="SUPFAM" id="SSF52266">
    <property type="entry name" value="SGNH hydrolase"/>
    <property type="match status" value="1"/>
</dbReference>
<dbReference type="InterPro" id="IPR036514">
    <property type="entry name" value="SGNH_hydro_sf"/>
</dbReference>
<evidence type="ECO:0000256" key="2">
    <source>
        <dbReference type="SAM" id="SignalP"/>
    </source>
</evidence>
<dbReference type="InterPro" id="IPR050592">
    <property type="entry name" value="GDSL_lipolytic_enzyme"/>
</dbReference>
<gene>
    <name evidence="3" type="ORF">HU200_031882</name>
</gene>
<accession>A0A835C0C6</accession>
<dbReference type="Proteomes" id="UP000636709">
    <property type="component" value="Unassembled WGS sequence"/>
</dbReference>
<evidence type="ECO:0008006" key="5">
    <source>
        <dbReference type="Google" id="ProtNLM"/>
    </source>
</evidence>
<evidence type="ECO:0000313" key="3">
    <source>
        <dbReference type="EMBL" id="KAF8703790.1"/>
    </source>
</evidence>
<proteinExistence type="inferred from homology"/>
<dbReference type="Pfam" id="PF00657">
    <property type="entry name" value="Lipase_GDSL"/>
    <property type="match status" value="1"/>
</dbReference>
<dbReference type="InterPro" id="IPR035669">
    <property type="entry name" value="SGNH_plant_lipase-like"/>
</dbReference>
<dbReference type="CDD" id="cd01837">
    <property type="entry name" value="SGNH_plant_lipase_like"/>
    <property type="match status" value="1"/>
</dbReference>
<dbReference type="AlphaFoldDB" id="A0A835C0C6"/>
<evidence type="ECO:0000256" key="1">
    <source>
        <dbReference type="ARBA" id="ARBA00008668"/>
    </source>
</evidence>
<comment type="caution">
    <text evidence="3">The sequence shown here is derived from an EMBL/GenBank/DDBJ whole genome shotgun (WGS) entry which is preliminary data.</text>
</comment>
<dbReference type="OrthoDB" id="1600564at2759"/>
<dbReference type="PANTHER" id="PTHR45642:SF145">
    <property type="entry name" value="OS05G0468500 PROTEIN"/>
    <property type="match status" value="1"/>
</dbReference>
<sequence length="376" mass="40125">MARAFLLLAALLISFSSPPSAAAANHDIPAVFAFGDSTLDPGNNNGMATLARANHVPYGCDFPGGAATGRFSNGKLITDYIVESLGIKALLPAHRDAAGLGVAELSTGVSFASGGSGIDDLTAHTAMVSTFASQISDFHGLLGRIGAPKASEIAGRSLYVISSGTNDVTVNYFILPTRTVNYPTFDQYSDYLIGQLQEYLQTLYNLGARKFMVAGLPPVGCLPVSKTIHLLSADCIADQNEAAERYNAALQKMLAKLESESPGATLAYVDVYNPLMDMVTQPQKYGERYSLRPKRAWVEAKLLILLSCRLCVAGFTSTSQGCCGNGLPSMGILCTSLLPQCRSPSQYMFFDSVHPTQAVYKALADQIVKSHIPKFK</sequence>
<reference evidence="3" key="1">
    <citation type="submission" date="2020-07" db="EMBL/GenBank/DDBJ databases">
        <title>Genome sequence and genetic diversity analysis of an under-domesticated orphan crop, white fonio (Digitaria exilis).</title>
        <authorList>
            <person name="Bennetzen J.L."/>
            <person name="Chen S."/>
            <person name="Ma X."/>
            <person name="Wang X."/>
            <person name="Yssel A.E.J."/>
            <person name="Chaluvadi S.R."/>
            <person name="Johnson M."/>
            <person name="Gangashetty P."/>
            <person name="Hamidou F."/>
            <person name="Sanogo M.D."/>
            <person name="Zwaenepoel A."/>
            <person name="Wallace J."/>
            <person name="Van De Peer Y."/>
            <person name="Van Deynze A."/>
        </authorList>
    </citation>
    <scope>NUCLEOTIDE SEQUENCE</scope>
    <source>
        <tissue evidence="3">Leaves</tissue>
    </source>
</reference>
<comment type="similarity">
    <text evidence="1">Belongs to the 'GDSL' lipolytic enzyme family.</text>
</comment>
<dbReference type="InterPro" id="IPR001087">
    <property type="entry name" value="GDSL"/>
</dbReference>
<dbReference type="GO" id="GO:0016788">
    <property type="term" value="F:hydrolase activity, acting on ester bonds"/>
    <property type="evidence" value="ECO:0007669"/>
    <property type="project" value="InterPro"/>
</dbReference>